<evidence type="ECO:0000313" key="3">
    <source>
        <dbReference type="EMBL" id="SMD44565.1"/>
    </source>
</evidence>
<evidence type="ECO:0000313" key="4">
    <source>
        <dbReference type="Proteomes" id="UP000192333"/>
    </source>
</evidence>
<dbReference type="Pfam" id="PF13349">
    <property type="entry name" value="DUF4097"/>
    <property type="match status" value="1"/>
</dbReference>
<feature type="chain" id="PRO_5012370943" evidence="1">
    <location>
        <begin position="22"/>
        <end position="316"/>
    </location>
</feature>
<gene>
    <name evidence="3" type="ORF">SAMN00777080_3189</name>
</gene>
<dbReference type="PROSITE" id="PS51257">
    <property type="entry name" value="PROKAR_LIPOPROTEIN"/>
    <property type="match status" value="1"/>
</dbReference>
<accession>A0A1W2H6K2</accession>
<feature type="domain" description="DUF4097" evidence="2">
    <location>
        <begin position="69"/>
        <end position="223"/>
    </location>
</feature>
<dbReference type="EMBL" id="LT838813">
    <property type="protein sequence ID" value="SMD44565.1"/>
    <property type="molecule type" value="Genomic_DNA"/>
</dbReference>
<name>A0A1W2H6K2_9BACT</name>
<dbReference type="AlphaFoldDB" id="A0A1W2H6K2"/>
<dbReference type="InterPro" id="IPR025164">
    <property type="entry name" value="Toastrack_DUF4097"/>
</dbReference>
<keyword evidence="1" id="KW-0732">Signal</keyword>
<sequence length="316" mass="33723">MTMLKAVQKFGWILVSGFLLASCFAPEKTVTKDYEETFADIKEIELDGRFLEVTYEGRSGDAEVYLDAYLEAPESSAMEVRYRKSGSKLKIEVVGESMDGWNFGNQHKGYISLTGPEDIKLNLNNNSGSLEVMNVTHRVIDLKVNSGSIKAIGLEVADINLTASSGSIKGEGLTGDVRAQVNSGNISLIDVEGDVESKTSSGSLKLEDIQGLVTAKANSGSMKFINVKELGELTVTSGSIRAESSGLGENSTFNANSGSITIQTNSNLEDFNFDLSANSGSVKVGDDSSGKKLNIDNGSSNTVRGKVSSGSIRIWN</sequence>
<proteinExistence type="predicted"/>
<evidence type="ECO:0000259" key="2">
    <source>
        <dbReference type="Pfam" id="PF13349"/>
    </source>
</evidence>
<organism evidence="3 4">
    <name type="scientific">Aquiflexum balticum DSM 16537</name>
    <dbReference type="NCBI Taxonomy" id="758820"/>
    <lineage>
        <taxon>Bacteria</taxon>
        <taxon>Pseudomonadati</taxon>
        <taxon>Bacteroidota</taxon>
        <taxon>Cytophagia</taxon>
        <taxon>Cytophagales</taxon>
        <taxon>Cyclobacteriaceae</taxon>
        <taxon>Aquiflexum</taxon>
    </lineage>
</organism>
<keyword evidence="4" id="KW-1185">Reference proteome</keyword>
<reference evidence="4" key="1">
    <citation type="submission" date="2017-04" db="EMBL/GenBank/DDBJ databases">
        <authorList>
            <person name="Varghese N."/>
            <person name="Submissions S."/>
        </authorList>
    </citation>
    <scope>NUCLEOTIDE SEQUENCE [LARGE SCALE GENOMIC DNA]</scope>
    <source>
        <strain evidence="4">DSM 16537</strain>
    </source>
</reference>
<evidence type="ECO:0000256" key="1">
    <source>
        <dbReference type="SAM" id="SignalP"/>
    </source>
</evidence>
<dbReference type="Proteomes" id="UP000192333">
    <property type="component" value="Chromosome I"/>
</dbReference>
<protein>
    <submittedName>
        <fullName evidence="3">Putative adhesin</fullName>
    </submittedName>
</protein>
<feature type="signal peptide" evidence="1">
    <location>
        <begin position="1"/>
        <end position="21"/>
    </location>
</feature>
<dbReference type="STRING" id="758820.SAMN00777080_3189"/>